<accession>A0A1D1VK27</accession>
<protein>
    <submittedName>
        <fullName evidence="1">Uncharacterized protein</fullName>
    </submittedName>
</protein>
<organism evidence="1 2">
    <name type="scientific">Ramazzottius varieornatus</name>
    <name type="common">Water bear</name>
    <name type="synonym">Tardigrade</name>
    <dbReference type="NCBI Taxonomy" id="947166"/>
    <lineage>
        <taxon>Eukaryota</taxon>
        <taxon>Metazoa</taxon>
        <taxon>Ecdysozoa</taxon>
        <taxon>Tardigrada</taxon>
        <taxon>Eutardigrada</taxon>
        <taxon>Parachela</taxon>
        <taxon>Hypsibioidea</taxon>
        <taxon>Ramazzottiidae</taxon>
        <taxon>Ramazzottius</taxon>
    </lineage>
</organism>
<comment type="caution">
    <text evidence="1">The sequence shown here is derived from an EMBL/GenBank/DDBJ whole genome shotgun (WGS) entry which is preliminary data.</text>
</comment>
<dbReference type="AlphaFoldDB" id="A0A1D1VK27"/>
<keyword evidence="2" id="KW-1185">Reference proteome</keyword>
<sequence>MGRGESAGKACSRITSRVDRDFFNIFRYFRNFDGNTYVSDEFCSFYRPNQISFTLHSDCRVLSTALTVMASRYGFGALRFSSNSVTLQFDLNTNKLENPVSQCFRLQCRSRVKKVTALKIVSDRRDGEFGLEL</sequence>
<gene>
    <name evidence="1" type="primary">RvY_12009</name>
    <name evidence="1" type="synonym">RvY_12009.2</name>
    <name evidence="1" type="ORF">RvY_12009-2</name>
</gene>
<name>A0A1D1VK27_RAMVA</name>
<evidence type="ECO:0000313" key="1">
    <source>
        <dbReference type="EMBL" id="GAV01271.1"/>
    </source>
</evidence>
<reference evidence="1 2" key="1">
    <citation type="journal article" date="2016" name="Nat. Commun.">
        <title>Extremotolerant tardigrade genome and improved radiotolerance of human cultured cells by tardigrade-unique protein.</title>
        <authorList>
            <person name="Hashimoto T."/>
            <person name="Horikawa D.D."/>
            <person name="Saito Y."/>
            <person name="Kuwahara H."/>
            <person name="Kozuka-Hata H."/>
            <person name="Shin-I T."/>
            <person name="Minakuchi Y."/>
            <person name="Ohishi K."/>
            <person name="Motoyama A."/>
            <person name="Aizu T."/>
            <person name="Enomoto A."/>
            <person name="Kondo K."/>
            <person name="Tanaka S."/>
            <person name="Hara Y."/>
            <person name="Koshikawa S."/>
            <person name="Sagara H."/>
            <person name="Miura T."/>
            <person name="Yokobori S."/>
            <person name="Miyagawa K."/>
            <person name="Suzuki Y."/>
            <person name="Kubo T."/>
            <person name="Oyama M."/>
            <person name="Kohara Y."/>
            <person name="Fujiyama A."/>
            <person name="Arakawa K."/>
            <person name="Katayama T."/>
            <person name="Toyoda A."/>
            <person name="Kunieda T."/>
        </authorList>
    </citation>
    <scope>NUCLEOTIDE SEQUENCE [LARGE SCALE GENOMIC DNA]</scope>
    <source>
        <strain evidence="1 2">YOKOZUNA-1</strain>
    </source>
</reference>
<dbReference type="Proteomes" id="UP000186922">
    <property type="component" value="Unassembled WGS sequence"/>
</dbReference>
<proteinExistence type="predicted"/>
<evidence type="ECO:0000313" key="2">
    <source>
        <dbReference type="Proteomes" id="UP000186922"/>
    </source>
</evidence>
<dbReference type="EMBL" id="BDGG01000007">
    <property type="protein sequence ID" value="GAV01271.1"/>
    <property type="molecule type" value="Genomic_DNA"/>
</dbReference>